<dbReference type="Gene3D" id="3.40.50.450">
    <property type="match status" value="1"/>
</dbReference>
<gene>
    <name evidence="1" type="primary">NT03AP0008</name>
</gene>
<reference evidence="1" key="1">
    <citation type="journal article" date="2003" name="Appl. Environ. Microbiol.">
        <title>Evidence of chemolithoautotrophy in the bacterial community associated with Alvinella pompejana, a hydrothermal vent polychaete.</title>
        <authorList>
            <person name="Campbell B.J."/>
            <person name="Stein J.L."/>
            <person name="Cary S.C."/>
        </authorList>
    </citation>
    <scope>NUCLEOTIDE SEQUENCE</scope>
</reference>
<dbReference type="EMBL" id="AY312991">
    <property type="protein sequence ID" value="AAQ75161.1"/>
    <property type="molecule type" value="Genomic_DNA"/>
</dbReference>
<dbReference type="SUPFAM" id="SSF102405">
    <property type="entry name" value="MCP/YpsA-like"/>
    <property type="match status" value="1"/>
</dbReference>
<dbReference type="AlphaFoldDB" id="Q6W3M0"/>
<proteinExistence type="predicted"/>
<evidence type="ECO:0000313" key="1">
    <source>
        <dbReference type="EMBL" id="AAQ75161.1"/>
    </source>
</evidence>
<sequence>MKNPTIGVTGHRDIVVTEKLKQDIKEFFLNIKHLDIKLFSPLADGADRLVADIYLDVFKDNAHLVVPMPFDKKRYMEDFDENSKKEFLDYLKVADEVFEVKNSDGCNYKSVGVYVADKSDILLALWDGTFNNKSGGTGDIVQYARERCKKIVHFLCERIY</sequence>
<accession>Q6W3M0</accession>
<organism evidence="1">
    <name type="scientific">Alvinella pompejana epibiont 7G3</name>
    <dbReference type="NCBI Taxonomy" id="244800"/>
    <lineage>
        <taxon>Bacteria</taxon>
        <taxon>Pseudomonadati</taxon>
        <taxon>Campylobacterota</taxon>
        <taxon>Epsilonproteobacteria</taxon>
        <taxon>Campylobacterales</taxon>
        <taxon>Campylobacteraceae</taxon>
    </lineage>
</organism>
<protein>
    <submittedName>
        <fullName evidence="1">Uncharacterized protein NT03AP0008</fullName>
    </submittedName>
</protein>
<name>Q6W3M0_9BACT</name>